<keyword evidence="2" id="KW-0808">Transferase</keyword>
<sequence length="278" mass="31578">MGSVTIVIPCRNDGKFLQGAVDSALAQTHGDLEIIIVDDGSDDVATLRLLGALQEQGLTVLRGEGRGPAAARNMAIAMARGDYVLPLDADDWLAPEYAEKASKILDANPMVGVCYCDVQNFGLKRGKLQFAPYSQERLLLGEVLITVSSMFRKVDWVAVGGFDEVLPGLEDYDFWISLAERGVDFFKIGETLFFCRVRGGSRTARMFMEGKERDSLLYIFKKHRKIYEQYGEAVFLRYLDLNAERHQRECLFLWRFLSIMLNVERRARFLIKRLLKRC</sequence>
<dbReference type="PANTHER" id="PTHR43685:SF2">
    <property type="entry name" value="GLYCOSYLTRANSFERASE 2-LIKE DOMAIN-CONTAINING PROTEIN"/>
    <property type="match status" value="1"/>
</dbReference>
<dbReference type="SUPFAM" id="SSF53448">
    <property type="entry name" value="Nucleotide-diphospho-sugar transferases"/>
    <property type="match status" value="1"/>
</dbReference>
<name>B8DIY2_NITV9</name>
<dbReference type="InterPro" id="IPR050834">
    <property type="entry name" value="Glycosyltransf_2"/>
</dbReference>
<dbReference type="InterPro" id="IPR001173">
    <property type="entry name" value="Glyco_trans_2-like"/>
</dbReference>
<evidence type="ECO:0000313" key="2">
    <source>
        <dbReference type="EMBL" id="ACL09643.1"/>
    </source>
</evidence>
<accession>B8DIY2</accession>
<dbReference type="Pfam" id="PF00535">
    <property type="entry name" value="Glycos_transf_2"/>
    <property type="match status" value="1"/>
</dbReference>
<gene>
    <name evidence="2" type="ordered locus">DvMF_2704</name>
</gene>
<evidence type="ECO:0000259" key="1">
    <source>
        <dbReference type="Pfam" id="PF00535"/>
    </source>
</evidence>
<dbReference type="HOGENOM" id="CLU_025996_0_7_7"/>
<dbReference type="eggNOG" id="COG1215">
    <property type="taxonomic scope" value="Bacteria"/>
</dbReference>
<protein>
    <submittedName>
        <fullName evidence="2">Glycosyl transferase family 2</fullName>
    </submittedName>
</protein>
<dbReference type="CAZy" id="GT2">
    <property type="family name" value="Glycosyltransferase Family 2"/>
</dbReference>
<dbReference type="PANTHER" id="PTHR43685">
    <property type="entry name" value="GLYCOSYLTRANSFERASE"/>
    <property type="match status" value="1"/>
</dbReference>
<dbReference type="AlphaFoldDB" id="B8DIY2"/>
<feature type="domain" description="Glycosyltransferase 2-like" evidence="1">
    <location>
        <begin position="5"/>
        <end position="116"/>
    </location>
</feature>
<dbReference type="EMBL" id="CP001197">
    <property type="protein sequence ID" value="ACL09643.1"/>
    <property type="molecule type" value="Genomic_DNA"/>
</dbReference>
<dbReference type="STRING" id="883.DvMF_2704"/>
<organism evidence="2">
    <name type="scientific">Nitratidesulfovibrio vulgaris (strain DSM 19637 / Miyazaki F)</name>
    <name type="common">Desulfovibrio vulgaris</name>
    <dbReference type="NCBI Taxonomy" id="883"/>
    <lineage>
        <taxon>Bacteria</taxon>
        <taxon>Pseudomonadati</taxon>
        <taxon>Thermodesulfobacteriota</taxon>
        <taxon>Desulfovibrionia</taxon>
        <taxon>Desulfovibrionales</taxon>
        <taxon>Desulfovibrionaceae</taxon>
        <taxon>Nitratidesulfovibrio</taxon>
    </lineage>
</organism>
<dbReference type="InterPro" id="IPR029044">
    <property type="entry name" value="Nucleotide-diphossugar_trans"/>
</dbReference>
<dbReference type="Gene3D" id="3.90.550.10">
    <property type="entry name" value="Spore Coat Polysaccharide Biosynthesis Protein SpsA, Chain A"/>
    <property type="match status" value="1"/>
</dbReference>
<dbReference type="GO" id="GO:0016740">
    <property type="term" value="F:transferase activity"/>
    <property type="evidence" value="ECO:0007669"/>
    <property type="project" value="UniProtKB-KW"/>
</dbReference>
<reference evidence="2" key="1">
    <citation type="submission" date="2008-10" db="EMBL/GenBank/DDBJ databases">
        <title>Complete sequence of Desulfovibrio vulgaris str. 'Miyazaki F'.</title>
        <authorList>
            <person name="Lucas S."/>
            <person name="Copeland A."/>
            <person name="Lapidus A."/>
            <person name="Glavina del Rio T."/>
            <person name="Dalin E."/>
            <person name="Tice H."/>
            <person name="Bruce D."/>
            <person name="Goodwin L."/>
            <person name="Pitluck S."/>
            <person name="Sims D."/>
            <person name="Brettin T."/>
            <person name="Detter J.C."/>
            <person name="Han C."/>
            <person name="Larimer F."/>
            <person name="Land M."/>
            <person name="Hauser L."/>
            <person name="Kyrpides N."/>
            <person name="Mikhailova N."/>
            <person name="Hazen T.C."/>
            <person name="Richardson P."/>
        </authorList>
    </citation>
    <scope>NUCLEOTIDE SEQUENCE</scope>
    <source>
        <strain evidence="2">Miyazaki F</strain>
    </source>
</reference>
<dbReference type="OrthoDB" id="5291101at2"/>
<dbReference type="KEGG" id="dvm:DvMF_2704"/>
<proteinExistence type="predicted"/>